<comment type="caution">
    <text evidence="1">The sequence shown here is derived from an EMBL/GenBank/DDBJ whole genome shotgun (WGS) entry which is preliminary data.</text>
</comment>
<dbReference type="EMBL" id="BJNG01000019">
    <property type="protein sequence ID" value="GEC20476.1"/>
    <property type="molecule type" value="Genomic_DNA"/>
</dbReference>
<organism evidence="1 2">
    <name type="scientific">Pseudonocardia hydrocarbonoxydans</name>
    <dbReference type="NCBI Taxonomy" id="76726"/>
    <lineage>
        <taxon>Bacteria</taxon>
        <taxon>Bacillati</taxon>
        <taxon>Actinomycetota</taxon>
        <taxon>Actinomycetes</taxon>
        <taxon>Pseudonocardiales</taxon>
        <taxon>Pseudonocardiaceae</taxon>
        <taxon>Pseudonocardia</taxon>
    </lineage>
</organism>
<proteinExistence type="predicted"/>
<keyword evidence="2" id="KW-1185">Reference proteome</keyword>
<dbReference type="Proteomes" id="UP000320338">
    <property type="component" value="Unassembled WGS sequence"/>
</dbReference>
<name>A0A4Y3WSZ8_9PSEU</name>
<gene>
    <name evidence="1" type="ORF">PHY01_27590</name>
</gene>
<reference evidence="1 2" key="1">
    <citation type="submission" date="2019-06" db="EMBL/GenBank/DDBJ databases">
        <title>Whole genome shotgun sequence of Pseudonocardia hydrocarbonoxydans NBRC 14498.</title>
        <authorList>
            <person name="Hosoyama A."/>
            <person name="Uohara A."/>
            <person name="Ohji S."/>
            <person name="Ichikawa N."/>
        </authorList>
    </citation>
    <scope>NUCLEOTIDE SEQUENCE [LARGE SCALE GENOMIC DNA]</scope>
    <source>
        <strain evidence="1 2">NBRC 14498</strain>
    </source>
</reference>
<evidence type="ECO:0000313" key="1">
    <source>
        <dbReference type="EMBL" id="GEC20476.1"/>
    </source>
</evidence>
<protein>
    <submittedName>
        <fullName evidence="1">Uncharacterized protein</fullName>
    </submittedName>
</protein>
<evidence type="ECO:0000313" key="2">
    <source>
        <dbReference type="Proteomes" id="UP000320338"/>
    </source>
</evidence>
<sequence>MPSRVDGCRCTHYAASHSAGQRLARSWCRWESRGLHANPEGAVPVVLSVEDAPPVRRAYPLFEERSPA</sequence>
<accession>A0A4Y3WSZ8</accession>
<dbReference type="AlphaFoldDB" id="A0A4Y3WSZ8"/>